<keyword evidence="5 8" id="KW-1133">Transmembrane helix</keyword>
<dbReference type="Proteomes" id="UP000521676">
    <property type="component" value="Unassembled WGS sequence"/>
</dbReference>
<evidence type="ECO:0000313" key="12">
    <source>
        <dbReference type="Proteomes" id="UP000521676"/>
    </source>
</evidence>
<dbReference type="RefSeq" id="WP_341469641.1">
    <property type="nucleotide sequence ID" value="NZ_CP128399.1"/>
</dbReference>
<keyword evidence="4 8" id="KW-0812">Transmembrane</keyword>
<proteinExistence type="inferred from homology"/>
<name>A0A8T7LY91_9CHLR</name>
<feature type="coiled-coil region" evidence="7">
    <location>
        <begin position="167"/>
        <end position="194"/>
    </location>
</feature>
<dbReference type="InterPro" id="IPR003856">
    <property type="entry name" value="LPS_length_determ_N"/>
</dbReference>
<evidence type="ECO:0000313" key="13">
    <source>
        <dbReference type="Proteomes" id="UP001431572"/>
    </source>
</evidence>
<evidence type="ECO:0000313" key="11">
    <source>
        <dbReference type="EMBL" id="WJW67751.1"/>
    </source>
</evidence>
<comment type="subcellular location">
    <subcellularLocation>
        <location evidence="1">Cell membrane</location>
        <topology evidence="1">Multi-pass membrane protein</topology>
    </subcellularLocation>
</comment>
<keyword evidence="3" id="KW-1003">Cell membrane</keyword>
<evidence type="ECO:0000256" key="2">
    <source>
        <dbReference type="ARBA" id="ARBA00006683"/>
    </source>
</evidence>
<evidence type="ECO:0000256" key="5">
    <source>
        <dbReference type="ARBA" id="ARBA00022989"/>
    </source>
</evidence>
<dbReference type="GO" id="GO:0005886">
    <property type="term" value="C:plasma membrane"/>
    <property type="evidence" value="ECO:0007669"/>
    <property type="project" value="UniProtKB-SubCell"/>
</dbReference>
<protein>
    <recommendedName>
        <fullName evidence="9">Polysaccharide chain length determinant N-terminal domain-containing protein</fullName>
    </recommendedName>
</protein>
<dbReference type="Proteomes" id="UP001431572">
    <property type="component" value="Chromosome 1"/>
</dbReference>
<reference evidence="10 12" key="1">
    <citation type="submission" date="2020-06" db="EMBL/GenBank/DDBJ databases">
        <title>Anoxygenic phototrophic Chloroflexota member uses a Type I reaction center.</title>
        <authorList>
            <person name="Tsuji J.M."/>
            <person name="Shaw N.A."/>
            <person name="Nagashima S."/>
            <person name="Venkiteswaran J."/>
            <person name="Schiff S.L."/>
            <person name="Hanada S."/>
            <person name="Tank M."/>
            <person name="Neufeld J.D."/>
        </authorList>
    </citation>
    <scope>NUCLEOTIDE SEQUENCE [LARGE SCALE GENOMIC DNA]</scope>
    <source>
        <strain evidence="10">L227-S17</strain>
    </source>
</reference>
<evidence type="ECO:0000256" key="6">
    <source>
        <dbReference type="ARBA" id="ARBA00023136"/>
    </source>
</evidence>
<accession>A0A8T7LY91</accession>
<comment type="similarity">
    <text evidence="2">Belongs to the CpsC/CapA family.</text>
</comment>
<evidence type="ECO:0000256" key="1">
    <source>
        <dbReference type="ARBA" id="ARBA00004651"/>
    </source>
</evidence>
<feature type="domain" description="Polysaccharide chain length determinant N-terminal" evidence="9">
    <location>
        <begin position="2"/>
        <end position="79"/>
    </location>
</feature>
<feature type="transmembrane region" description="Helical" evidence="8">
    <location>
        <begin position="273"/>
        <end position="297"/>
    </location>
</feature>
<dbReference type="GO" id="GO:0004713">
    <property type="term" value="F:protein tyrosine kinase activity"/>
    <property type="evidence" value="ECO:0007669"/>
    <property type="project" value="TreeGrafter"/>
</dbReference>
<sequence>MSLPRYINTFFRHWPIYLYISLLMAGLLVGFSFTIKPKYTTSATVWVEQSSFLDSQLQRSANDGSNYASPASRKSSVLSEYLMLRTFVRDVIKGTPYQVFLGDAVKEGDLIKDIMDNYNIKLNGYNSFSIQYSNNSPDRSYDITRSIVERFLYEQREEIKRTGQSTISLLKSQIDAAQRTLDSTESNLKDMLARYPCTTSSATQNNQVSEEDLQCQVLLQKRDTANSNYNSLVNRLSSTEDMYNAALDGKDISLRVVDQPETYEANTNNKLTFLIFGLGGFLVGVVLSALAIVALTWTDNTVRMRAHAAKLFENIKTFELPSIKTPKPRKLRSGQIIQSPDVKQRMLSQLKWAQEDRNLDNKGGVN</sequence>
<evidence type="ECO:0000256" key="8">
    <source>
        <dbReference type="SAM" id="Phobius"/>
    </source>
</evidence>
<dbReference type="EMBL" id="CP128399">
    <property type="protein sequence ID" value="WJW67751.1"/>
    <property type="molecule type" value="Genomic_DNA"/>
</dbReference>
<organism evidence="10 12">
    <name type="scientific">Candidatus Chlorohelix allophototropha</name>
    <dbReference type="NCBI Taxonomy" id="3003348"/>
    <lineage>
        <taxon>Bacteria</taxon>
        <taxon>Bacillati</taxon>
        <taxon>Chloroflexota</taxon>
        <taxon>Chloroflexia</taxon>
        <taxon>Candidatus Chloroheliales</taxon>
        <taxon>Candidatus Chloroheliaceae</taxon>
        <taxon>Candidatus Chlorohelix</taxon>
    </lineage>
</organism>
<keyword evidence="6 8" id="KW-0472">Membrane</keyword>
<keyword evidence="7" id="KW-0175">Coiled coil</keyword>
<dbReference type="InterPro" id="IPR050445">
    <property type="entry name" value="Bact_polysacc_biosynth/exp"/>
</dbReference>
<dbReference type="PANTHER" id="PTHR32309">
    <property type="entry name" value="TYROSINE-PROTEIN KINASE"/>
    <property type="match status" value="1"/>
</dbReference>
<dbReference type="AlphaFoldDB" id="A0A8T7LY91"/>
<evidence type="ECO:0000256" key="3">
    <source>
        <dbReference type="ARBA" id="ARBA00022475"/>
    </source>
</evidence>
<dbReference type="EMBL" id="JACATZ010000001">
    <property type="protein sequence ID" value="NWJ45887.1"/>
    <property type="molecule type" value="Genomic_DNA"/>
</dbReference>
<gene>
    <name evidence="10" type="ORF">HXX08_08415</name>
    <name evidence="11" type="ORF">OZ401_001026</name>
</gene>
<dbReference type="PANTHER" id="PTHR32309:SF13">
    <property type="entry name" value="FERRIC ENTEROBACTIN TRANSPORT PROTEIN FEPE"/>
    <property type="match status" value="1"/>
</dbReference>
<evidence type="ECO:0000256" key="4">
    <source>
        <dbReference type="ARBA" id="ARBA00022692"/>
    </source>
</evidence>
<evidence type="ECO:0000259" key="9">
    <source>
        <dbReference type="Pfam" id="PF02706"/>
    </source>
</evidence>
<evidence type="ECO:0000313" key="10">
    <source>
        <dbReference type="EMBL" id="NWJ45887.1"/>
    </source>
</evidence>
<evidence type="ECO:0000256" key="7">
    <source>
        <dbReference type="SAM" id="Coils"/>
    </source>
</evidence>
<reference evidence="11" key="2">
    <citation type="journal article" date="2024" name="Nature">
        <title>Anoxygenic phototroph of the Chloroflexota uses a type I reaction centre.</title>
        <authorList>
            <person name="Tsuji J.M."/>
            <person name="Shaw N.A."/>
            <person name="Nagashima S."/>
            <person name="Venkiteswaran J.J."/>
            <person name="Schiff S.L."/>
            <person name="Watanabe T."/>
            <person name="Fukui M."/>
            <person name="Hanada S."/>
            <person name="Tank M."/>
            <person name="Neufeld J.D."/>
        </authorList>
    </citation>
    <scope>NUCLEOTIDE SEQUENCE</scope>
    <source>
        <strain evidence="11">L227-S17</strain>
    </source>
</reference>
<feature type="transmembrane region" description="Helical" evidence="8">
    <location>
        <begin position="16"/>
        <end position="35"/>
    </location>
</feature>
<dbReference type="Pfam" id="PF02706">
    <property type="entry name" value="Wzz"/>
    <property type="match status" value="1"/>
</dbReference>
<keyword evidence="13" id="KW-1185">Reference proteome</keyword>